<evidence type="ECO:0008006" key="3">
    <source>
        <dbReference type="Google" id="ProtNLM"/>
    </source>
</evidence>
<comment type="caution">
    <text evidence="1">The sequence shown here is derived from an EMBL/GenBank/DDBJ whole genome shotgun (WGS) entry which is preliminary data.</text>
</comment>
<sequence length="124" mass="13422">MPYSTGIVTNTRDIGSAAANVVVNARNLDLANPLLVIVKLFASADSSVFYTPYLVSYTVPPDAYDVRMFGVAGNVAYEVQMYTSLLPPSVALSVYGINEFGNLVTDQHFRQNDLNDILGLSPSK</sequence>
<protein>
    <recommendedName>
        <fullName evidence="3">Malectin-like domain-containing protein</fullName>
    </recommendedName>
</protein>
<accession>A0ABS3W3D8</accession>
<evidence type="ECO:0000313" key="2">
    <source>
        <dbReference type="Proteomes" id="UP000670947"/>
    </source>
</evidence>
<keyword evidence="2" id="KW-1185">Reference proteome</keyword>
<dbReference type="Proteomes" id="UP000670947">
    <property type="component" value="Unassembled WGS sequence"/>
</dbReference>
<gene>
    <name evidence="1" type="ORF">I8J29_01335</name>
</gene>
<proteinExistence type="predicted"/>
<dbReference type="RefSeq" id="WP_208845786.1">
    <property type="nucleotide sequence ID" value="NZ_JAGGDJ010000001.1"/>
</dbReference>
<name>A0ABS3W3D8_9BACL</name>
<organism evidence="1 2">
    <name type="scientific">Paenibacillus artemisiicola</name>
    <dbReference type="NCBI Taxonomy" id="1172618"/>
    <lineage>
        <taxon>Bacteria</taxon>
        <taxon>Bacillati</taxon>
        <taxon>Bacillota</taxon>
        <taxon>Bacilli</taxon>
        <taxon>Bacillales</taxon>
        <taxon>Paenibacillaceae</taxon>
        <taxon>Paenibacillus</taxon>
    </lineage>
</organism>
<reference evidence="1 2" key="1">
    <citation type="submission" date="2021-03" db="EMBL/GenBank/DDBJ databases">
        <title>Paenibacillus artemisicola MWE-103 whole genome sequence.</title>
        <authorList>
            <person name="Ham Y.J."/>
        </authorList>
    </citation>
    <scope>NUCLEOTIDE SEQUENCE [LARGE SCALE GENOMIC DNA]</scope>
    <source>
        <strain evidence="1 2">MWE-103</strain>
    </source>
</reference>
<dbReference type="EMBL" id="JAGGDJ010000001">
    <property type="protein sequence ID" value="MBO7742819.1"/>
    <property type="molecule type" value="Genomic_DNA"/>
</dbReference>
<evidence type="ECO:0000313" key="1">
    <source>
        <dbReference type="EMBL" id="MBO7742819.1"/>
    </source>
</evidence>